<accession>A0ABY5Y0L9</accession>
<gene>
    <name evidence="1" type="ORF">JBF11_09925</name>
</gene>
<evidence type="ECO:0000313" key="2">
    <source>
        <dbReference type="Proteomes" id="UP001058120"/>
    </source>
</evidence>
<name>A0ABY5Y0L9_9BACT</name>
<organism evidence="1 2">
    <name type="scientific">Taurinivorans muris</name>
    <dbReference type="NCBI Taxonomy" id="2787751"/>
    <lineage>
        <taxon>Bacteria</taxon>
        <taxon>Pseudomonadati</taxon>
        <taxon>Thermodesulfobacteriota</taxon>
        <taxon>Desulfovibrionia</taxon>
        <taxon>Desulfovibrionales</taxon>
        <taxon>Desulfovibrionaceae</taxon>
        <taxon>Taurinivorans</taxon>
    </lineage>
</organism>
<keyword evidence="2" id="KW-1185">Reference proteome</keyword>
<dbReference type="EMBL" id="CP065938">
    <property type="protein sequence ID" value="UWX05729.1"/>
    <property type="molecule type" value="Genomic_DNA"/>
</dbReference>
<dbReference type="Proteomes" id="UP001058120">
    <property type="component" value="Chromosome"/>
</dbReference>
<evidence type="ECO:0000313" key="1">
    <source>
        <dbReference type="EMBL" id="UWX05729.1"/>
    </source>
</evidence>
<proteinExistence type="predicted"/>
<protein>
    <submittedName>
        <fullName evidence="1">Uncharacterized protein</fullName>
    </submittedName>
</protein>
<dbReference type="RefSeq" id="WP_334315312.1">
    <property type="nucleotide sequence ID" value="NZ_CP065938.1"/>
</dbReference>
<reference evidence="1" key="1">
    <citation type="submission" date="2020-12" db="EMBL/GenBank/DDBJ databases">
        <title>Taurinivorans muris gen. nov., sp. nov., fundamental and realized metabolic niche of a ubiquitous sulfidogenic bacterium in the murine intestine.</title>
        <authorList>
            <person name="Ye H."/>
            <person name="Hanson B.T."/>
            <person name="Loy A."/>
        </authorList>
    </citation>
    <scope>NUCLEOTIDE SEQUENCE</scope>
    <source>
        <strain evidence="1">LT0009</strain>
    </source>
</reference>
<sequence length="342" mass="40262">MHSILNDVLISDDSWLFAYEGTNAIHSILQGKSSLNKDQIQAWKQELEQRQSFCASFGAAYHFIILPLKQCVYKEKLKHYPISDNRPAMQLQEHTPAKYPLSFFQELKKQEHCYYQYDTHWNDFACDQLYAGLLKQKLPSGLEKFYTTPLHDLWIKISSEPCPQALCWRYPQNNIIYYNEIVNVGGLILCENPKHSRLVGVIFGDSFTRFSINTISQYFSHVFFFQTTGFDKEILRQIQPDIVINCHAENFIHAAEEIRFQSFFEALLYKFLISGDKTVLQQKELVRYALFMPEEQIEILQELILLFRNPKFTLEQIIEHLGTRHKLNKERLIQLVSYKKVS</sequence>